<evidence type="ECO:0000259" key="1">
    <source>
        <dbReference type="Pfam" id="PF02350"/>
    </source>
</evidence>
<evidence type="ECO:0000313" key="2">
    <source>
        <dbReference type="EMBL" id="SCG86012.1"/>
    </source>
</evidence>
<dbReference type="RefSeq" id="WP_071907119.1">
    <property type="nucleotide sequence ID" value="NZ_LT607756.1"/>
</dbReference>
<sequence>MKIATILGTRPEIIKFSPLIPLLDQEFTQVLIHTGQHYSYSMDKIFFEDLNLRSCDYTLNVGSGSHAQQTGEMMIKLEEVLLREKPDLVLVQGDTNSTLAGALTASKLQIKVAHVEAGCRSFDKNMPEEVNRVVVDHLSDFLFAPDENAYENLINEGIPKEKIYLVGNTSVDACLRAKELFNKEKLKDFSLIKESYAVLTIHRQENTSSEKLKEIISSINTISNTVNVLFPVHLRTKAVIESNKINLTENVILTDPMGYKDFMGLLSNSKFVLTDSGGIQEEAVVLNVPCLILRDTTEWMHYVDMGKNLLLGTEQSGIVDSVTELLSDEEKISAMKRVKVNLNEGAPLKIVNTLKKVA</sequence>
<dbReference type="PANTHER" id="PTHR43174:SF1">
    <property type="entry name" value="UDP-N-ACETYLGLUCOSAMINE 2-EPIMERASE"/>
    <property type="match status" value="1"/>
</dbReference>
<dbReference type="Pfam" id="PF02350">
    <property type="entry name" value="Epimerase_2"/>
    <property type="match status" value="1"/>
</dbReference>
<protein>
    <submittedName>
        <fullName evidence="2">UDP-N-acetylglucosamine 2-epimerase</fullName>
        <ecNumber evidence="2">5.1.3.14</ecNumber>
    </submittedName>
</protein>
<dbReference type="Proteomes" id="UP000094707">
    <property type="component" value="Chromosome I"/>
</dbReference>
<dbReference type="PANTHER" id="PTHR43174">
    <property type="entry name" value="UDP-N-ACETYLGLUCOSAMINE 2-EPIMERASE"/>
    <property type="match status" value="1"/>
</dbReference>
<proteinExistence type="predicted"/>
<dbReference type="InterPro" id="IPR029767">
    <property type="entry name" value="WecB-like"/>
</dbReference>
<dbReference type="GO" id="GO:0008761">
    <property type="term" value="F:UDP-N-acetylglucosamine 2-epimerase activity"/>
    <property type="evidence" value="ECO:0007669"/>
    <property type="project" value="UniProtKB-EC"/>
</dbReference>
<dbReference type="EMBL" id="LT607756">
    <property type="protein sequence ID" value="SCG86012.1"/>
    <property type="molecule type" value="Genomic_DNA"/>
</dbReference>
<dbReference type="CDD" id="cd03786">
    <property type="entry name" value="GTB_UDP-GlcNAc_2-Epimerase"/>
    <property type="match status" value="1"/>
</dbReference>
<keyword evidence="3" id="KW-1185">Reference proteome</keyword>
<dbReference type="OrthoDB" id="7018at2157"/>
<accession>A0A1D3L2Y3</accession>
<dbReference type="STRING" id="118062.MCBB_1456"/>
<dbReference type="GeneID" id="30412297"/>
<reference evidence="2 3" key="1">
    <citation type="submission" date="2016-08" db="EMBL/GenBank/DDBJ databases">
        <authorList>
            <person name="Seilhamer J.J."/>
        </authorList>
    </citation>
    <scope>NUCLEOTIDE SEQUENCE [LARGE SCALE GENOMIC DNA]</scope>
    <source>
        <strain evidence="2">Buetzberg</strain>
    </source>
</reference>
<dbReference type="PATRIC" id="fig|129848.4.peg.1483"/>
<dbReference type="Gene3D" id="3.40.50.2000">
    <property type="entry name" value="Glycogen Phosphorylase B"/>
    <property type="match status" value="2"/>
</dbReference>
<dbReference type="EC" id="5.1.3.14" evidence="2"/>
<dbReference type="KEGG" id="mcub:MCBB_1456"/>
<keyword evidence="2" id="KW-0413">Isomerase</keyword>
<organism evidence="2 3">
    <name type="scientific">Methanobacterium congolense</name>
    <dbReference type="NCBI Taxonomy" id="118062"/>
    <lineage>
        <taxon>Archaea</taxon>
        <taxon>Methanobacteriati</taxon>
        <taxon>Methanobacteriota</taxon>
        <taxon>Methanomada group</taxon>
        <taxon>Methanobacteria</taxon>
        <taxon>Methanobacteriales</taxon>
        <taxon>Methanobacteriaceae</taxon>
        <taxon>Methanobacterium</taxon>
    </lineage>
</organism>
<name>A0A1D3L2Y3_9EURY</name>
<dbReference type="InterPro" id="IPR003331">
    <property type="entry name" value="UDP_GlcNAc_Epimerase_2_dom"/>
</dbReference>
<gene>
    <name evidence="2" type="primary">wecB3</name>
    <name evidence="2" type="ORF">MCBB_1456</name>
</gene>
<dbReference type="NCBIfam" id="TIGR00236">
    <property type="entry name" value="wecB"/>
    <property type="match status" value="1"/>
</dbReference>
<dbReference type="AlphaFoldDB" id="A0A1D3L2Y3"/>
<evidence type="ECO:0000313" key="3">
    <source>
        <dbReference type="Proteomes" id="UP000094707"/>
    </source>
</evidence>
<feature type="domain" description="UDP-N-acetylglucosamine 2-epimerase" evidence="1">
    <location>
        <begin position="25"/>
        <end position="353"/>
    </location>
</feature>
<dbReference type="SUPFAM" id="SSF53756">
    <property type="entry name" value="UDP-Glycosyltransferase/glycogen phosphorylase"/>
    <property type="match status" value="1"/>
</dbReference>